<dbReference type="Pfam" id="PF17827">
    <property type="entry name" value="PrmC_N"/>
    <property type="match status" value="1"/>
</dbReference>
<feature type="domain" description="Methyltransferase small" evidence="6">
    <location>
        <begin position="107"/>
        <end position="192"/>
    </location>
</feature>
<evidence type="ECO:0000256" key="3">
    <source>
        <dbReference type="ARBA" id="ARBA00022679"/>
    </source>
</evidence>
<dbReference type="GO" id="GO:0032259">
    <property type="term" value="P:methylation"/>
    <property type="evidence" value="ECO:0007669"/>
    <property type="project" value="UniProtKB-KW"/>
</dbReference>
<dbReference type="NCBIfam" id="TIGR03534">
    <property type="entry name" value="RF_mod_PrmC"/>
    <property type="match status" value="1"/>
</dbReference>
<sequence length="282" mass="31170">MNLPDTAALLYQATSRLNKTSDTPALDAELLLCAVCGIDRSAVTRDQSLVLTNRQRDFFSTLINRRAAGEPIAYLLQRKEFWSQELLVSPEVLIPRPETELLVEQALEHLPDQPCNVADLGTGSGAIALAIASERPNVQVTATDISQSALEVAMKNAVRLGVQNVTFRQGDWFTPLADQHYRLIVSNPPYVRVGDPRLEVGTLYEPVDALLSGYDGLDALRVICAAARRYLDHQGVLILEHACDQKIAVHELLSQGGFETIVCNTDLAGKPRVTWGRREKWE</sequence>
<evidence type="ECO:0000256" key="2">
    <source>
        <dbReference type="ARBA" id="ARBA00022603"/>
    </source>
</evidence>
<comment type="catalytic activity">
    <reaction evidence="5">
        <text>L-glutaminyl-[peptide chain release factor] + S-adenosyl-L-methionine = N(5)-methyl-L-glutaminyl-[peptide chain release factor] + S-adenosyl-L-homocysteine + H(+)</text>
        <dbReference type="Rhea" id="RHEA:42896"/>
        <dbReference type="Rhea" id="RHEA-COMP:10271"/>
        <dbReference type="Rhea" id="RHEA-COMP:10272"/>
        <dbReference type="ChEBI" id="CHEBI:15378"/>
        <dbReference type="ChEBI" id="CHEBI:30011"/>
        <dbReference type="ChEBI" id="CHEBI:57856"/>
        <dbReference type="ChEBI" id="CHEBI:59789"/>
        <dbReference type="ChEBI" id="CHEBI:61891"/>
        <dbReference type="EC" id="2.1.1.297"/>
    </reaction>
</comment>
<dbReference type="InterPro" id="IPR002052">
    <property type="entry name" value="DNA_methylase_N6_adenine_CS"/>
</dbReference>
<dbReference type="CDD" id="cd02440">
    <property type="entry name" value="AdoMet_MTases"/>
    <property type="match status" value="1"/>
</dbReference>
<gene>
    <name evidence="8" type="ORF">MGWOODY_XGa375</name>
</gene>
<dbReference type="HAMAP" id="MF_02126">
    <property type="entry name" value="RF_methyltr_PrmC"/>
    <property type="match status" value="1"/>
</dbReference>
<dbReference type="SUPFAM" id="SSF53335">
    <property type="entry name" value="S-adenosyl-L-methionine-dependent methyltransferases"/>
    <property type="match status" value="1"/>
</dbReference>
<dbReference type="PANTHER" id="PTHR18895">
    <property type="entry name" value="HEMK METHYLTRANSFERASE"/>
    <property type="match status" value="1"/>
</dbReference>
<dbReference type="PROSITE" id="PS00092">
    <property type="entry name" value="N6_MTASE"/>
    <property type="match status" value="1"/>
</dbReference>
<dbReference type="Gene3D" id="1.10.8.10">
    <property type="entry name" value="DNA helicase RuvA subunit, C-terminal domain"/>
    <property type="match status" value="1"/>
</dbReference>
<feature type="domain" description="Release factor glutamine methyltransferase N-terminal" evidence="7">
    <location>
        <begin position="9"/>
        <end position="76"/>
    </location>
</feature>
<name>A0A160TQ70_9ZZZZ</name>
<organism evidence="8">
    <name type="scientific">hydrothermal vent metagenome</name>
    <dbReference type="NCBI Taxonomy" id="652676"/>
    <lineage>
        <taxon>unclassified sequences</taxon>
        <taxon>metagenomes</taxon>
        <taxon>ecological metagenomes</taxon>
    </lineage>
</organism>
<evidence type="ECO:0000256" key="4">
    <source>
        <dbReference type="ARBA" id="ARBA00022691"/>
    </source>
</evidence>
<dbReference type="EMBL" id="CZRL01000007">
    <property type="protein sequence ID" value="CUS49785.1"/>
    <property type="molecule type" value="Genomic_DNA"/>
</dbReference>
<dbReference type="EC" id="2.1.1.297" evidence="1"/>
<dbReference type="InterPro" id="IPR007848">
    <property type="entry name" value="Small_mtfrase_dom"/>
</dbReference>
<proteinExistence type="inferred from homology"/>
<dbReference type="InterPro" id="IPR040758">
    <property type="entry name" value="PrmC_N"/>
</dbReference>
<evidence type="ECO:0000256" key="5">
    <source>
        <dbReference type="ARBA" id="ARBA00048391"/>
    </source>
</evidence>
<evidence type="ECO:0000259" key="6">
    <source>
        <dbReference type="Pfam" id="PF05175"/>
    </source>
</evidence>
<evidence type="ECO:0000259" key="7">
    <source>
        <dbReference type="Pfam" id="PF17827"/>
    </source>
</evidence>
<dbReference type="GO" id="GO:0102559">
    <property type="term" value="F:peptide chain release factor N(5)-glutamine methyltransferase activity"/>
    <property type="evidence" value="ECO:0007669"/>
    <property type="project" value="UniProtKB-EC"/>
</dbReference>
<dbReference type="NCBIfam" id="TIGR00536">
    <property type="entry name" value="hemK_fam"/>
    <property type="match status" value="1"/>
</dbReference>
<dbReference type="InterPro" id="IPR050320">
    <property type="entry name" value="N5-glutamine_MTase"/>
</dbReference>
<dbReference type="Gene3D" id="3.40.50.150">
    <property type="entry name" value="Vaccinia Virus protein VP39"/>
    <property type="match status" value="1"/>
</dbReference>
<dbReference type="InterPro" id="IPR004556">
    <property type="entry name" value="HemK-like"/>
</dbReference>
<protein>
    <recommendedName>
        <fullName evidence="1">peptide chain release factor N(5)-glutamine methyltransferase</fullName>
        <ecNumber evidence="1">2.1.1.297</ecNumber>
    </recommendedName>
</protein>
<keyword evidence="4" id="KW-0949">S-adenosyl-L-methionine</keyword>
<dbReference type="InterPro" id="IPR019874">
    <property type="entry name" value="RF_methyltr_PrmC"/>
</dbReference>
<dbReference type="InterPro" id="IPR029063">
    <property type="entry name" value="SAM-dependent_MTases_sf"/>
</dbReference>
<keyword evidence="3 8" id="KW-0808">Transferase</keyword>
<dbReference type="AlphaFoldDB" id="A0A160TQ70"/>
<evidence type="ECO:0000256" key="1">
    <source>
        <dbReference type="ARBA" id="ARBA00012771"/>
    </source>
</evidence>
<accession>A0A160TQ70</accession>
<evidence type="ECO:0000313" key="8">
    <source>
        <dbReference type="EMBL" id="CUS49785.1"/>
    </source>
</evidence>
<dbReference type="FunFam" id="3.40.50.150:FF:000053">
    <property type="entry name" value="Release factor glutamine methyltransferase"/>
    <property type="match status" value="1"/>
</dbReference>
<keyword evidence="2 8" id="KW-0489">Methyltransferase</keyword>
<dbReference type="GO" id="GO:0003676">
    <property type="term" value="F:nucleic acid binding"/>
    <property type="evidence" value="ECO:0007669"/>
    <property type="project" value="InterPro"/>
</dbReference>
<dbReference type="Pfam" id="PF05175">
    <property type="entry name" value="MTS"/>
    <property type="match status" value="1"/>
</dbReference>
<reference evidence="8" key="1">
    <citation type="submission" date="2015-10" db="EMBL/GenBank/DDBJ databases">
        <authorList>
            <person name="Gilbert D.G."/>
        </authorList>
    </citation>
    <scope>NUCLEOTIDE SEQUENCE</scope>
</reference>
<dbReference type="PANTHER" id="PTHR18895:SF74">
    <property type="entry name" value="MTRF1L RELEASE FACTOR GLUTAMINE METHYLTRANSFERASE"/>
    <property type="match status" value="1"/>
</dbReference>